<sequence>MRSKDTVKPIFLTLFMLLAAALKGHEAHAQTTETLTVAGGCFWCVESDFEGVDGVRSVISGYTGGTTESPTYKQVTGGGTGHYEAVQIHFDPTQVTRAHLLNLFLRSVDPTDPGGQFCDRGDSYRTAIFVSNKGEKSLAEAAKAQAQADLGQPIVTPILNAGRFYPAEAYHQDYYKGTKLVFTRFGPKRQSEAYKRYRAACGRDARVAQLWGDAAPFAKGH</sequence>
<evidence type="ECO:0000256" key="2">
    <source>
        <dbReference type="ARBA" id="ARBA00047806"/>
    </source>
</evidence>
<evidence type="ECO:0000256" key="1">
    <source>
        <dbReference type="ARBA" id="ARBA00023002"/>
    </source>
</evidence>
<keyword evidence="1 4" id="KW-0560">Oxidoreductase</keyword>
<reference evidence="7 8" key="1">
    <citation type="submission" date="2015-05" db="EMBL/GenBank/DDBJ databases">
        <authorList>
            <person name="Rodrigo-Torres Lidia"/>
            <person name="Arahal R.David."/>
        </authorList>
    </citation>
    <scope>NUCLEOTIDE SEQUENCE [LARGE SCALE GENOMIC DNA]</scope>
    <source>
        <strain evidence="7 8">CECT 7321</strain>
    </source>
</reference>
<dbReference type="InterPro" id="IPR002569">
    <property type="entry name" value="Met_Sox_Rdtase_MsrA_dom"/>
</dbReference>
<dbReference type="SUPFAM" id="SSF55068">
    <property type="entry name" value="Peptide methionine sulfoxide reductase"/>
    <property type="match status" value="1"/>
</dbReference>
<evidence type="ECO:0000256" key="3">
    <source>
        <dbReference type="ARBA" id="ARBA00048782"/>
    </source>
</evidence>
<dbReference type="STRING" id="481446.NIT7645_02909"/>
<evidence type="ECO:0000313" key="7">
    <source>
        <dbReference type="EMBL" id="CRL12706.1"/>
    </source>
</evidence>
<feature type="signal peptide" evidence="5">
    <location>
        <begin position="1"/>
        <end position="29"/>
    </location>
</feature>
<feature type="domain" description="Peptide methionine sulphoxide reductase MsrA" evidence="6">
    <location>
        <begin position="35"/>
        <end position="177"/>
    </location>
</feature>
<keyword evidence="5" id="KW-0732">Signal</keyword>
<dbReference type="Gene3D" id="3.30.1060.10">
    <property type="entry name" value="Peptide methionine sulphoxide reductase MsrA"/>
    <property type="match status" value="1"/>
</dbReference>
<feature type="active site" evidence="4">
    <location>
        <position position="41"/>
    </location>
</feature>
<proteinExistence type="inferred from homology"/>
<comment type="catalytic activity">
    <reaction evidence="2 4">
        <text>L-methionyl-[protein] + [thioredoxin]-disulfide + H2O = L-methionyl-(S)-S-oxide-[protein] + [thioredoxin]-dithiol</text>
        <dbReference type="Rhea" id="RHEA:14217"/>
        <dbReference type="Rhea" id="RHEA-COMP:10698"/>
        <dbReference type="Rhea" id="RHEA-COMP:10700"/>
        <dbReference type="Rhea" id="RHEA-COMP:12313"/>
        <dbReference type="Rhea" id="RHEA-COMP:12315"/>
        <dbReference type="ChEBI" id="CHEBI:15377"/>
        <dbReference type="ChEBI" id="CHEBI:16044"/>
        <dbReference type="ChEBI" id="CHEBI:29950"/>
        <dbReference type="ChEBI" id="CHEBI:44120"/>
        <dbReference type="ChEBI" id="CHEBI:50058"/>
        <dbReference type="EC" id="1.8.4.11"/>
    </reaction>
</comment>
<comment type="similarity">
    <text evidence="4">Belongs to the MsrA Met sulfoxide reductase family.</text>
</comment>
<dbReference type="PANTHER" id="PTHR43774">
    <property type="entry name" value="PEPTIDE METHIONINE SULFOXIDE REDUCTASE"/>
    <property type="match status" value="1"/>
</dbReference>
<evidence type="ECO:0000259" key="6">
    <source>
        <dbReference type="Pfam" id="PF01625"/>
    </source>
</evidence>
<name>A0A0H5DFP8_9RHOB</name>
<dbReference type="EMBL" id="CVRL01000045">
    <property type="protein sequence ID" value="CRL12706.1"/>
    <property type="molecule type" value="Genomic_DNA"/>
</dbReference>
<gene>
    <name evidence="4 7" type="primary">msrA</name>
    <name evidence="7" type="ORF">NIT7321_03586</name>
</gene>
<dbReference type="EC" id="1.8.4.11" evidence="4"/>
<dbReference type="InterPro" id="IPR036509">
    <property type="entry name" value="Met_Sox_Rdtase_MsrA_sf"/>
</dbReference>
<dbReference type="OrthoDB" id="4174719at2"/>
<dbReference type="HAMAP" id="MF_01401">
    <property type="entry name" value="MsrA"/>
    <property type="match status" value="1"/>
</dbReference>
<comment type="function">
    <text evidence="4">Has an important function as a repair enzyme for proteins that have been inactivated by oxidation. Catalyzes the reversible oxidation-reduction of methionine sulfoxide in proteins to methionine.</text>
</comment>
<protein>
    <recommendedName>
        <fullName evidence="4">Peptide methionine sulfoxide reductase MsrA</fullName>
        <shortName evidence="4">Protein-methionine-S-oxide reductase</shortName>
        <ecNumber evidence="4">1.8.4.11</ecNumber>
    </recommendedName>
    <alternativeName>
        <fullName evidence="4">Peptide-methionine (S)-S-oxide reductase</fullName>
        <shortName evidence="4">Peptide Met(O) reductase</shortName>
    </alternativeName>
</protein>
<dbReference type="GO" id="GO:0008113">
    <property type="term" value="F:peptide-methionine (S)-S-oxide reductase activity"/>
    <property type="evidence" value="ECO:0007669"/>
    <property type="project" value="UniProtKB-UniRule"/>
</dbReference>
<dbReference type="GO" id="GO:0033744">
    <property type="term" value="F:L-methionine:thioredoxin-disulfide S-oxidoreductase activity"/>
    <property type="evidence" value="ECO:0007669"/>
    <property type="project" value="RHEA"/>
</dbReference>
<dbReference type="NCBIfam" id="TIGR00401">
    <property type="entry name" value="msrA"/>
    <property type="match status" value="1"/>
</dbReference>
<feature type="chain" id="PRO_5009773479" description="Peptide methionine sulfoxide reductase MsrA" evidence="5">
    <location>
        <begin position="30"/>
        <end position="221"/>
    </location>
</feature>
<keyword evidence="8" id="KW-1185">Reference proteome</keyword>
<accession>A0A0H5DFP8</accession>
<evidence type="ECO:0000256" key="4">
    <source>
        <dbReference type="HAMAP-Rule" id="MF_01401"/>
    </source>
</evidence>
<organism evidence="7 8">
    <name type="scientific">Phaeobacter italicus</name>
    <dbReference type="NCBI Taxonomy" id="481446"/>
    <lineage>
        <taxon>Bacteria</taxon>
        <taxon>Pseudomonadati</taxon>
        <taxon>Pseudomonadota</taxon>
        <taxon>Alphaproteobacteria</taxon>
        <taxon>Rhodobacterales</taxon>
        <taxon>Roseobacteraceae</taxon>
        <taxon>Phaeobacter</taxon>
    </lineage>
</organism>
<dbReference type="PANTHER" id="PTHR43774:SF1">
    <property type="entry name" value="PEPTIDE METHIONINE SULFOXIDE REDUCTASE MSRA 2"/>
    <property type="match status" value="1"/>
</dbReference>
<dbReference type="Proteomes" id="UP000043764">
    <property type="component" value="Unassembled WGS sequence"/>
</dbReference>
<evidence type="ECO:0000313" key="8">
    <source>
        <dbReference type="Proteomes" id="UP000043764"/>
    </source>
</evidence>
<dbReference type="RefSeq" id="WP_037303022.1">
    <property type="nucleotide sequence ID" value="NZ_CAKZKN010000108.1"/>
</dbReference>
<comment type="catalytic activity">
    <reaction evidence="3 4">
        <text>[thioredoxin]-disulfide + L-methionine + H2O = L-methionine (S)-S-oxide + [thioredoxin]-dithiol</text>
        <dbReference type="Rhea" id="RHEA:19993"/>
        <dbReference type="Rhea" id="RHEA-COMP:10698"/>
        <dbReference type="Rhea" id="RHEA-COMP:10700"/>
        <dbReference type="ChEBI" id="CHEBI:15377"/>
        <dbReference type="ChEBI" id="CHEBI:29950"/>
        <dbReference type="ChEBI" id="CHEBI:50058"/>
        <dbReference type="ChEBI" id="CHEBI:57844"/>
        <dbReference type="ChEBI" id="CHEBI:58772"/>
        <dbReference type="EC" id="1.8.4.11"/>
    </reaction>
</comment>
<evidence type="ECO:0000256" key="5">
    <source>
        <dbReference type="SAM" id="SignalP"/>
    </source>
</evidence>
<dbReference type="AlphaFoldDB" id="A0A0H5DFP8"/>
<dbReference type="Pfam" id="PF01625">
    <property type="entry name" value="PMSR"/>
    <property type="match status" value="1"/>
</dbReference>